<sequence length="593" mass="70377">MGTEDYSEFEPRLNEVIFEDEIGNSRNKMIWSEIGHIVHSNRKPQYSLSSILRRTNLFDEQEFNQDEEFRGNETSGNIILKEIDELGKNDDYNGARKSKTLELLQVTDIIKNVHKEEVKIYLDEIAILRSQILQMSKNQMRQMEEQDIIEEEEEMNKREERDRIKNKVRKDNVSFDDKETNTSIELRLEILNSIEILPKITNNKFGSFLVNKIELQPESLRETTTQTLNNELLIEKNNYIQRLEDLNIEIQRQLDSRNEQFSSVSLELVKQKSLLARESENLKKSQQSTLDMENQLKQLLEKVSENEKYYLEQQESFNKEIILQNDMIQKLDSEKKTLCNFLEFLLQFTNYHIKNESILELNFSDFLENYSQDSMISESYPNLLEFIIIIDKILEPLKELLLKKNILLVDTETQTNLQPQIKPKLKIERISNIFIQSISNFLSQNYYEDTPITSNYITENLHKKDMSYKPINERNLEFVSNVSATRLRNEINILKNQLDASRQKLKLKDLENKKLSEEISYLKNKIIRNKTYNSSLSNQNFNYENNENYKLINNLKLNKLSRSKNYYSSLNYNKYSDENWDEIFSVIQQLKGP</sequence>
<evidence type="ECO:0000313" key="3">
    <source>
        <dbReference type="Proteomes" id="UP000186176"/>
    </source>
</evidence>
<proteinExistence type="predicted"/>
<dbReference type="RefSeq" id="XP_028875635.1">
    <property type="nucleotide sequence ID" value="XM_029017056.1"/>
</dbReference>
<comment type="caution">
    <text evidence="2">The sequence shown here is derived from an EMBL/GenBank/DDBJ whole genome shotgun (WGS) entry which is preliminary data.</text>
</comment>
<feature type="coiled-coil region" evidence="1">
    <location>
        <begin position="484"/>
        <end position="518"/>
    </location>
</feature>
<name>A0A1J4MJS9_9CRYT</name>
<keyword evidence="1" id="KW-0175">Coiled coil</keyword>
<protein>
    <submittedName>
        <fullName evidence="2">Uncharacterized protein</fullName>
    </submittedName>
</protein>
<gene>
    <name evidence="2" type="ORF">cubi_00042</name>
</gene>
<accession>A0A1J4MJS9</accession>
<reference evidence="2 3" key="1">
    <citation type="submission" date="2016-10" db="EMBL/GenBank/DDBJ databases">
        <title>Reductive evolution of mitochondrial metabolism and differential evolution of invasion-related proteins in Cryptosporidium.</title>
        <authorList>
            <person name="Liu S."/>
            <person name="Roellig D.M."/>
            <person name="Guo Y."/>
            <person name="Li N."/>
            <person name="Frace M.A."/>
            <person name="Tang K."/>
            <person name="Zhang L."/>
            <person name="Feng Y."/>
            <person name="Xiao L."/>
        </authorList>
    </citation>
    <scope>NUCLEOTIDE SEQUENCE [LARGE SCALE GENOMIC DNA]</scope>
    <source>
        <strain evidence="2">39726</strain>
    </source>
</reference>
<evidence type="ECO:0000256" key="1">
    <source>
        <dbReference type="SAM" id="Coils"/>
    </source>
</evidence>
<dbReference type="GeneID" id="39976835"/>
<dbReference type="VEuPathDB" id="CryptoDB:cubi_00042"/>
<dbReference type="AlphaFoldDB" id="A0A1J4MJS9"/>
<dbReference type="Proteomes" id="UP000186176">
    <property type="component" value="Unassembled WGS sequence"/>
</dbReference>
<evidence type="ECO:0000313" key="2">
    <source>
        <dbReference type="EMBL" id="OII74489.1"/>
    </source>
</evidence>
<organism evidence="2 3">
    <name type="scientific">Cryptosporidium ubiquitum</name>
    <dbReference type="NCBI Taxonomy" id="857276"/>
    <lineage>
        <taxon>Eukaryota</taxon>
        <taxon>Sar</taxon>
        <taxon>Alveolata</taxon>
        <taxon>Apicomplexa</taxon>
        <taxon>Conoidasida</taxon>
        <taxon>Coccidia</taxon>
        <taxon>Eucoccidiorida</taxon>
        <taxon>Eimeriorina</taxon>
        <taxon>Cryptosporidiidae</taxon>
        <taxon>Cryptosporidium</taxon>
    </lineage>
</organism>
<dbReference type="OrthoDB" id="343156at2759"/>
<dbReference type="EMBL" id="LRBP01000009">
    <property type="protein sequence ID" value="OII74489.1"/>
    <property type="molecule type" value="Genomic_DNA"/>
</dbReference>
<feature type="coiled-coil region" evidence="1">
    <location>
        <begin position="229"/>
        <end position="302"/>
    </location>
</feature>
<keyword evidence="3" id="KW-1185">Reference proteome</keyword>